<evidence type="ECO:0000259" key="1">
    <source>
        <dbReference type="Pfam" id="PF03781"/>
    </source>
</evidence>
<dbReference type="RefSeq" id="WP_091544192.1">
    <property type="nucleotide sequence ID" value="NZ_FONY01000014.1"/>
</dbReference>
<evidence type="ECO:0000313" key="3">
    <source>
        <dbReference type="Proteomes" id="UP000199513"/>
    </source>
</evidence>
<organism evidence="2 3">
    <name type="scientific">Thermoflexibacter ruber</name>
    <dbReference type="NCBI Taxonomy" id="1003"/>
    <lineage>
        <taxon>Bacteria</taxon>
        <taxon>Pseudomonadati</taxon>
        <taxon>Bacteroidota</taxon>
        <taxon>Cytophagia</taxon>
        <taxon>Cytophagales</taxon>
        <taxon>Thermoflexibacteraceae</taxon>
        <taxon>Thermoflexibacter</taxon>
    </lineage>
</organism>
<dbReference type="InterPro" id="IPR005532">
    <property type="entry name" value="SUMF_dom"/>
</dbReference>
<sequence>MTKYIFILLVFFGWACTQSSQQSYPTPPKGMVYVPAGNSTKAFFMDISPVTVAEFDEFVKQTGYQTEAHRFGNAGVFNIEKGIWEMVEGANYLYPLGKTYPKAEPNHPATQVSWNDAVAYAQWAKKRLPTYQEWKWAAMNADEKWNKIYAWGDELIENGKVYKANVWQGNFPYYSQAEDGFQYTSPVGYYGKTPLGLTDVGGNVWQWCQDWANPQDDTLSPEAEKLQYGGSFLCDENVCHGYKIGNTAHSTPETSLCHVGFRCVKDIE</sequence>
<name>A0A1I2FIG3_9BACT</name>
<evidence type="ECO:0000313" key="2">
    <source>
        <dbReference type="EMBL" id="SFF04679.1"/>
    </source>
</evidence>
<dbReference type="InterPro" id="IPR016187">
    <property type="entry name" value="CTDL_fold"/>
</dbReference>
<dbReference type="Pfam" id="PF03781">
    <property type="entry name" value="FGE-sulfatase"/>
    <property type="match status" value="1"/>
</dbReference>
<keyword evidence="3" id="KW-1185">Reference proteome</keyword>
<dbReference type="OrthoDB" id="1491336at2"/>
<dbReference type="AlphaFoldDB" id="A0A1I2FIG3"/>
<dbReference type="InterPro" id="IPR042095">
    <property type="entry name" value="SUMF_sf"/>
</dbReference>
<protein>
    <submittedName>
        <fullName evidence="2">Sulfatase modifying factor 1</fullName>
    </submittedName>
</protein>
<dbReference type="STRING" id="1003.SAMN04488541_10142"/>
<dbReference type="InterPro" id="IPR051043">
    <property type="entry name" value="Sulfatase_Mod_Factor_Kinase"/>
</dbReference>
<dbReference type="GO" id="GO:0120147">
    <property type="term" value="F:formylglycine-generating oxidase activity"/>
    <property type="evidence" value="ECO:0007669"/>
    <property type="project" value="TreeGrafter"/>
</dbReference>
<dbReference type="EMBL" id="FONY01000014">
    <property type="protein sequence ID" value="SFF04679.1"/>
    <property type="molecule type" value="Genomic_DNA"/>
</dbReference>
<dbReference type="PANTHER" id="PTHR23150:SF19">
    <property type="entry name" value="FORMYLGLYCINE-GENERATING ENZYME"/>
    <property type="match status" value="1"/>
</dbReference>
<dbReference type="Gene3D" id="3.90.1580.10">
    <property type="entry name" value="paralog of FGE (formylglycine-generating enzyme)"/>
    <property type="match status" value="1"/>
</dbReference>
<dbReference type="Proteomes" id="UP000199513">
    <property type="component" value="Unassembled WGS sequence"/>
</dbReference>
<gene>
    <name evidence="2" type="ORF">SAMN04488541_10142</name>
</gene>
<proteinExistence type="predicted"/>
<accession>A0A1I2FIG3</accession>
<reference evidence="2 3" key="1">
    <citation type="submission" date="2016-10" db="EMBL/GenBank/DDBJ databases">
        <authorList>
            <person name="de Groot N.N."/>
        </authorList>
    </citation>
    <scope>NUCLEOTIDE SEQUENCE [LARGE SCALE GENOMIC DNA]</scope>
    <source>
        <strain>GEY</strain>
        <strain evidence="3">DSM 9560</strain>
    </source>
</reference>
<dbReference type="PANTHER" id="PTHR23150">
    <property type="entry name" value="SULFATASE MODIFYING FACTOR 1, 2"/>
    <property type="match status" value="1"/>
</dbReference>
<dbReference type="SUPFAM" id="SSF56436">
    <property type="entry name" value="C-type lectin-like"/>
    <property type="match status" value="1"/>
</dbReference>
<feature type="domain" description="Sulfatase-modifying factor enzyme-like" evidence="1">
    <location>
        <begin position="39"/>
        <end position="265"/>
    </location>
</feature>